<feature type="domain" description="Lumazine-binding" evidence="5">
    <location>
        <begin position="99"/>
        <end position="197"/>
    </location>
</feature>
<proteinExistence type="predicted"/>
<feature type="repeat" description="Lumazine-binding" evidence="4">
    <location>
        <begin position="2"/>
        <end position="98"/>
    </location>
</feature>
<dbReference type="Gene3D" id="2.40.30.20">
    <property type="match status" value="2"/>
</dbReference>
<dbReference type="PANTHER" id="PTHR21098:SF0">
    <property type="entry name" value="RIBOFLAVIN SYNTHASE"/>
    <property type="match status" value="1"/>
</dbReference>
<comment type="caution">
    <text evidence="6">The sequence shown here is derived from an EMBL/GenBank/DDBJ whole genome shotgun (WGS) entry which is preliminary data.</text>
</comment>
<dbReference type="InterPro" id="IPR017938">
    <property type="entry name" value="Riboflavin_synthase-like_b-brl"/>
</dbReference>
<evidence type="ECO:0000256" key="2">
    <source>
        <dbReference type="ARBA" id="ARBA00022737"/>
    </source>
</evidence>
<protein>
    <recommendedName>
        <fullName evidence="3">Riboflavin synthase</fullName>
        <ecNumber evidence="3">2.5.1.9</ecNumber>
    </recommendedName>
</protein>
<evidence type="ECO:0000259" key="5">
    <source>
        <dbReference type="PROSITE" id="PS51177"/>
    </source>
</evidence>
<dbReference type="PANTHER" id="PTHR21098">
    <property type="entry name" value="RIBOFLAVIN SYNTHASE ALPHA CHAIN"/>
    <property type="match status" value="1"/>
</dbReference>
<dbReference type="EC" id="2.5.1.9" evidence="3"/>
<dbReference type="NCBIfam" id="NF009566">
    <property type="entry name" value="PRK13020.1"/>
    <property type="match status" value="1"/>
</dbReference>
<feature type="repeat" description="Lumazine-binding" evidence="4">
    <location>
        <begin position="99"/>
        <end position="197"/>
    </location>
</feature>
<organism evidence="6 7">
    <name type="scientific">Marine Group III euryarchaeote CG-Epi6</name>
    <dbReference type="NCBI Taxonomy" id="1889000"/>
    <lineage>
        <taxon>Archaea</taxon>
        <taxon>Methanobacteriati</taxon>
        <taxon>Thermoplasmatota</taxon>
        <taxon>Thermoplasmata</taxon>
        <taxon>Candidatus Thermoprofundales</taxon>
    </lineage>
</organism>
<dbReference type="EMBL" id="MIYV01000010">
    <property type="protein sequence ID" value="OIR13341.1"/>
    <property type="molecule type" value="Genomic_DNA"/>
</dbReference>
<dbReference type="NCBIfam" id="NF006767">
    <property type="entry name" value="PRK09289.1"/>
    <property type="match status" value="1"/>
</dbReference>
<dbReference type="InterPro" id="IPR001783">
    <property type="entry name" value="Lumazine-bd"/>
</dbReference>
<dbReference type="Pfam" id="PF00677">
    <property type="entry name" value="Lum_binding"/>
    <property type="match status" value="2"/>
</dbReference>
<sequence length="204" mass="22712">MVFTGIVQEKARLLRVKKLKDFSSIEIESSSDFMRGIKIGASVSIDGVCLTVTSINEKSLTFDIIVETLKVTNLSNLEKSDLVNLERAARFGDEIGGHIISGHVSGTVKISKIEKTTNNHILSFKTSNNLIKYIFPKGYVSLNGISLTIGEVNRIDNTFTVYLIPETLRITTMQDKKIGDMINLEIETQTKNTVDLITKMQVKK</sequence>
<name>A0A1J5TAN4_9ARCH</name>
<dbReference type="PIRSF" id="PIRSF000498">
    <property type="entry name" value="Riboflavin_syn_A"/>
    <property type="match status" value="1"/>
</dbReference>
<keyword evidence="2" id="KW-0677">Repeat</keyword>
<evidence type="ECO:0000313" key="7">
    <source>
        <dbReference type="Proteomes" id="UP000183403"/>
    </source>
</evidence>
<keyword evidence="1" id="KW-0808">Transferase</keyword>
<dbReference type="FunFam" id="2.40.30.20:FF:000003">
    <property type="entry name" value="Riboflavin synthase, alpha subunit"/>
    <property type="match status" value="1"/>
</dbReference>
<evidence type="ECO:0000256" key="3">
    <source>
        <dbReference type="NCBIfam" id="TIGR00187"/>
    </source>
</evidence>
<feature type="domain" description="Lumazine-binding" evidence="5">
    <location>
        <begin position="2"/>
        <end position="98"/>
    </location>
</feature>
<dbReference type="PROSITE" id="PS51177">
    <property type="entry name" value="LUMAZINE_BIND"/>
    <property type="match status" value="2"/>
</dbReference>
<dbReference type="NCBIfam" id="TIGR00187">
    <property type="entry name" value="ribE"/>
    <property type="match status" value="1"/>
</dbReference>
<evidence type="ECO:0000256" key="4">
    <source>
        <dbReference type="PROSITE-ProRule" id="PRU00524"/>
    </source>
</evidence>
<dbReference type="InterPro" id="IPR023366">
    <property type="entry name" value="ATP_synth_asu-like_sf"/>
</dbReference>
<dbReference type="GO" id="GO:0004746">
    <property type="term" value="F:riboflavin synthase activity"/>
    <property type="evidence" value="ECO:0007669"/>
    <property type="project" value="UniProtKB-UniRule"/>
</dbReference>
<accession>A0A1J5TAN4</accession>
<evidence type="ECO:0000313" key="6">
    <source>
        <dbReference type="EMBL" id="OIR13341.1"/>
    </source>
</evidence>
<dbReference type="SUPFAM" id="SSF63380">
    <property type="entry name" value="Riboflavin synthase domain-like"/>
    <property type="match status" value="2"/>
</dbReference>
<evidence type="ECO:0000256" key="1">
    <source>
        <dbReference type="ARBA" id="ARBA00022679"/>
    </source>
</evidence>
<dbReference type="Proteomes" id="UP000183403">
    <property type="component" value="Unassembled WGS sequence"/>
</dbReference>
<gene>
    <name evidence="6" type="ORF">BEU03_02205</name>
</gene>
<dbReference type="GO" id="GO:0009231">
    <property type="term" value="P:riboflavin biosynthetic process"/>
    <property type="evidence" value="ECO:0007669"/>
    <property type="project" value="TreeGrafter"/>
</dbReference>
<dbReference type="CDD" id="cd00402">
    <property type="entry name" value="Riboflavin_synthase_like"/>
    <property type="match status" value="1"/>
</dbReference>
<reference evidence="6 7" key="1">
    <citation type="submission" date="2016-08" db="EMBL/GenBank/DDBJ databases">
        <title>New Insights into Marine Group III Euryarchaeota, from dark to light.</title>
        <authorList>
            <person name="Haro-Moreno J.M."/>
            <person name="Rodriguez-Valera F."/>
            <person name="Lopez-Garcia P."/>
            <person name="Moreira D."/>
            <person name="Martin-Cuadrado A.B."/>
        </authorList>
    </citation>
    <scope>NUCLEOTIDE SEQUENCE [LARGE SCALE GENOMIC DNA]</scope>
    <source>
        <strain evidence="6">CG-Epi6</strain>
    </source>
</reference>
<dbReference type="AlphaFoldDB" id="A0A1J5TAN4"/>
<dbReference type="InterPro" id="IPR026017">
    <property type="entry name" value="Lumazine-bd_dom"/>
</dbReference>